<evidence type="ECO:0000259" key="1">
    <source>
        <dbReference type="Pfam" id="PF13392"/>
    </source>
</evidence>
<dbReference type="EMBL" id="JAGIKV010000001">
    <property type="protein sequence ID" value="MBP2243802.1"/>
    <property type="molecule type" value="Genomic_DNA"/>
</dbReference>
<feature type="domain" description="HNH nuclease" evidence="1">
    <location>
        <begin position="79"/>
        <end position="107"/>
    </location>
</feature>
<dbReference type="Gene3D" id="3.90.75.20">
    <property type="match status" value="1"/>
</dbReference>
<reference evidence="2 3" key="1">
    <citation type="submission" date="2021-03" db="EMBL/GenBank/DDBJ databases">
        <title>Genomic Encyclopedia of Type Strains, Phase IV (KMG-IV): sequencing the most valuable type-strain genomes for metagenomic binning, comparative biology and taxonomic classification.</title>
        <authorList>
            <person name="Goeker M."/>
        </authorList>
    </citation>
    <scope>NUCLEOTIDE SEQUENCE [LARGE SCALE GENOMIC DNA]</scope>
    <source>
        <strain evidence="2 3">DSM 21292</strain>
    </source>
</reference>
<protein>
    <recommendedName>
        <fullName evidence="1">HNH nuclease domain-containing protein</fullName>
    </recommendedName>
</protein>
<dbReference type="InterPro" id="IPR003615">
    <property type="entry name" value="HNH_nuc"/>
</dbReference>
<dbReference type="InterPro" id="IPR044925">
    <property type="entry name" value="His-Me_finger_sf"/>
</dbReference>
<dbReference type="Pfam" id="PF13392">
    <property type="entry name" value="HNH_3"/>
    <property type="match status" value="1"/>
</dbReference>
<gene>
    <name evidence="2" type="ORF">J2Z28_000407</name>
</gene>
<accession>A0ABS4RLM8</accession>
<comment type="caution">
    <text evidence="2">The sequence shown here is derived from an EMBL/GenBank/DDBJ whole genome shotgun (WGS) entry which is preliminary data.</text>
</comment>
<evidence type="ECO:0000313" key="2">
    <source>
        <dbReference type="EMBL" id="MBP2243802.1"/>
    </source>
</evidence>
<keyword evidence="3" id="KW-1185">Reference proteome</keyword>
<dbReference type="SUPFAM" id="SSF54060">
    <property type="entry name" value="His-Me finger endonucleases"/>
    <property type="match status" value="1"/>
</dbReference>
<organism evidence="2 3">
    <name type="scientific">Paenibacillus xylanexedens</name>
    <dbReference type="NCBI Taxonomy" id="528191"/>
    <lineage>
        <taxon>Bacteria</taxon>
        <taxon>Bacillati</taxon>
        <taxon>Bacillota</taxon>
        <taxon>Bacilli</taxon>
        <taxon>Bacillales</taxon>
        <taxon>Paenibacillaceae</taxon>
        <taxon>Paenibacillus</taxon>
    </lineage>
</organism>
<sequence>MKNSFEIRGTETAVFLSSREGLIESVITTKSLEVLNNFQGTFRAVWNENTKSYYAMGYERVYGKKINIMMHRYIVSCTDDLVVDHVNHNTLDNRIENLRVVNQSQNMLNFDPAKRRTITGISWYEDKKKWRVRIQGKHIGYFSELHEAEKKALELHIV</sequence>
<dbReference type="Proteomes" id="UP000810207">
    <property type="component" value="Unassembled WGS sequence"/>
</dbReference>
<proteinExistence type="predicted"/>
<dbReference type="RefSeq" id="WP_211080972.1">
    <property type="nucleotide sequence ID" value="NZ_CBCSLC010000013.1"/>
</dbReference>
<evidence type="ECO:0000313" key="3">
    <source>
        <dbReference type="Proteomes" id="UP000810207"/>
    </source>
</evidence>
<name>A0ABS4RLM8_PAEXY</name>